<gene>
    <name evidence="4" type="ORF">HX845_04015</name>
</gene>
<evidence type="ECO:0000313" key="5">
    <source>
        <dbReference type="Proteomes" id="UP000517547"/>
    </source>
</evidence>
<comment type="caution">
    <text evidence="4">The sequence shown here is derived from an EMBL/GenBank/DDBJ whole genome shotgun (WGS) entry which is preliminary data.</text>
</comment>
<sequence>MTQFTQKTWFITGVSSGFGKALAEALLAAGHRVVGTLRNEAARLAFENSRPGLSFGQLLDVTDTAVVPAVVADIEARIGAIDVLVNNAGYGHEGPVEESPLEDLRQQFEVNVFGAVAVTKAVLPFMRERRRGHILNVTSMGGITTFPGLGYYHGSKFALEGISEALGKEVRPFGIFVTAIEPGAFRTDWAGRSMVRAERSIADYDASFDALRETRRQRSGNQVGDPAKAALAMMAVVESAEPPVHLLLGQDAVQFVRAKLEAHLAEIKQWEALSLSTHFD</sequence>
<dbReference type="InterPro" id="IPR036291">
    <property type="entry name" value="NAD(P)-bd_dom_sf"/>
</dbReference>
<dbReference type="Gene3D" id="3.40.50.720">
    <property type="entry name" value="NAD(P)-binding Rossmann-like Domain"/>
    <property type="match status" value="1"/>
</dbReference>
<evidence type="ECO:0000313" key="4">
    <source>
        <dbReference type="EMBL" id="NWC12803.1"/>
    </source>
</evidence>
<evidence type="ECO:0000256" key="2">
    <source>
        <dbReference type="ARBA" id="ARBA00023002"/>
    </source>
</evidence>
<dbReference type="Proteomes" id="UP000517547">
    <property type="component" value="Unassembled WGS sequence"/>
</dbReference>
<evidence type="ECO:0000256" key="1">
    <source>
        <dbReference type="ARBA" id="ARBA00006484"/>
    </source>
</evidence>
<dbReference type="SUPFAM" id="SSF51735">
    <property type="entry name" value="NAD(P)-binding Rossmann-fold domains"/>
    <property type="match status" value="1"/>
</dbReference>
<evidence type="ECO:0000256" key="3">
    <source>
        <dbReference type="RuleBase" id="RU000363"/>
    </source>
</evidence>
<keyword evidence="2" id="KW-0560">Oxidoreductase</keyword>
<organism evidence="4 5">
    <name type="scientific">Pseudomonas gingeri</name>
    <dbReference type="NCBI Taxonomy" id="117681"/>
    <lineage>
        <taxon>Bacteria</taxon>
        <taxon>Pseudomonadati</taxon>
        <taxon>Pseudomonadota</taxon>
        <taxon>Gammaproteobacteria</taxon>
        <taxon>Pseudomonadales</taxon>
        <taxon>Pseudomonadaceae</taxon>
        <taxon>Pseudomonas</taxon>
    </lineage>
</organism>
<dbReference type="InterPro" id="IPR051911">
    <property type="entry name" value="SDR_oxidoreductase"/>
</dbReference>
<dbReference type="PANTHER" id="PTHR43976">
    <property type="entry name" value="SHORT CHAIN DEHYDROGENASE"/>
    <property type="match status" value="1"/>
</dbReference>
<dbReference type="CDD" id="cd05374">
    <property type="entry name" value="17beta-HSD-like_SDR_c"/>
    <property type="match status" value="1"/>
</dbReference>
<name>A0A7Y7XWT4_9PSED</name>
<dbReference type="Pfam" id="PF00106">
    <property type="entry name" value="adh_short"/>
    <property type="match status" value="1"/>
</dbReference>
<accession>A0A7Y7XWT4</accession>
<dbReference type="RefSeq" id="WP_017125166.1">
    <property type="nucleotide sequence ID" value="NZ_JACAQE010000001.1"/>
</dbReference>
<dbReference type="PANTHER" id="PTHR43976:SF16">
    <property type="entry name" value="SHORT-CHAIN DEHYDROGENASE_REDUCTASE FAMILY PROTEIN"/>
    <property type="match status" value="1"/>
</dbReference>
<proteinExistence type="inferred from homology"/>
<dbReference type="InterPro" id="IPR002347">
    <property type="entry name" value="SDR_fam"/>
</dbReference>
<dbReference type="NCBIfam" id="NF004824">
    <property type="entry name" value="PRK06180.1"/>
    <property type="match status" value="1"/>
</dbReference>
<dbReference type="EMBL" id="JACAQE010000001">
    <property type="protein sequence ID" value="NWC12803.1"/>
    <property type="molecule type" value="Genomic_DNA"/>
</dbReference>
<dbReference type="PRINTS" id="PR00080">
    <property type="entry name" value="SDRFAMILY"/>
</dbReference>
<dbReference type="AlphaFoldDB" id="A0A7Y7XWT4"/>
<protein>
    <submittedName>
        <fullName evidence="4">Oxidoreductase</fullName>
    </submittedName>
</protein>
<dbReference type="PRINTS" id="PR00081">
    <property type="entry name" value="GDHRDH"/>
</dbReference>
<comment type="similarity">
    <text evidence="1 3">Belongs to the short-chain dehydrogenases/reductases (SDR) family.</text>
</comment>
<dbReference type="GO" id="GO:0016491">
    <property type="term" value="F:oxidoreductase activity"/>
    <property type="evidence" value="ECO:0007669"/>
    <property type="project" value="UniProtKB-KW"/>
</dbReference>
<reference evidence="4 5" key="1">
    <citation type="submission" date="2020-04" db="EMBL/GenBank/DDBJ databases">
        <title>Molecular characterization of pseudomonads from Agaricus bisporus reveal novel blotch 2 pathogens in Western Europe.</title>
        <authorList>
            <person name="Taparia T."/>
            <person name="Krijger M."/>
            <person name="Haynes E."/>
            <person name="Elpinstone J.G."/>
            <person name="Noble R."/>
            <person name="Van Der Wolf J."/>
        </authorList>
    </citation>
    <scope>NUCLEOTIDE SEQUENCE [LARGE SCALE GENOMIC DNA]</scope>
    <source>
        <strain evidence="4 5">IPO3738</strain>
    </source>
</reference>